<dbReference type="Gene3D" id="3.40.720.10">
    <property type="entry name" value="Alkaline Phosphatase, subunit A"/>
    <property type="match status" value="1"/>
</dbReference>
<dbReference type="InterPro" id="IPR050448">
    <property type="entry name" value="OpgB/LTA_synthase_biosynth"/>
</dbReference>
<dbReference type="EMBL" id="DXBC01000099">
    <property type="protein sequence ID" value="HIZ79396.1"/>
    <property type="molecule type" value="Genomic_DNA"/>
</dbReference>
<evidence type="ECO:0000256" key="4">
    <source>
        <dbReference type="ARBA" id="ARBA00022692"/>
    </source>
</evidence>
<evidence type="ECO:0000256" key="5">
    <source>
        <dbReference type="ARBA" id="ARBA00022989"/>
    </source>
</evidence>
<comment type="subcellular location">
    <subcellularLocation>
        <location evidence="1">Cell membrane</location>
        <topology evidence="1">Multi-pass membrane protein</topology>
    </subcellularLocation>
</comment>
<comment type="caution">
    <text evidence="8">The sequence shown here is derived from an EMBL/GenBank/DDBJ whole genome shotgun (WGS) entry which is preliminary data.</text>
</comment>
<dbReference type="Pfam" id="PF00884">
    <property type="entry name" value="Sulfatase"/>
    <property type="match status" value="1"/>
</dbReference>
<gene>
    <name evidence="8" type="ORF">IAA17_06365</name>
</gene>
<feature type="domain" description="Sulfatase N-terminal" evidence="7">
    <location>
        <begin position="120"/>
        <end position="411"/>
    </location>
</feature>
<dbReference type="PANTHER" id="PTHR47371">
    <property type="entry name" value="LIPOTEICHOIC ACID SYNTHASE"/>
    <property type="match status" value="1"/>
</dbReference>
<accession>A0A9D2GIL3</accession>
<dbReference type="Proteomes" id="UP000824101">
    <property type="component" value="Unassembled WGS sequence"/>
</dbReference>
<dbReference type="InterPro" id="IPR000917">
    <property type="entry name" value="Sulfatase_N"/>
</dbReference>
<dbReference type="AlphaFoldDB" id="A0A9D2GIL3"/>
<name>A0A9D2GIL3_9FIRM</name>
<evidence type="ECO:0000256" key="3">
    <source>
        <dbReference type="ARBA" id="ARBA00022475"/>
    </source>
</evidence>
<evidence type="ECO:0000313" key="8">
    <source>
        <dbReference type="EMBL" id="HIZ79396.1"/>
    </source>
</evidence>
<sequence>AAVIRGRKRKWFRMRIFGRAALLACGLLCGRMVFGTDQLKELGVSADVWDQAGAYRERGMLGAFISNLEFLNVEVPENYSPERAEELLMAASAAADGEEGTRLAAAGDPVPAAESRVQQPHIIAIMNESWADFEEFGNLSLTDGVMEYIRSLDAAKGHAYTSVFGAGTSASEFEFLTGNTMAFLPPGSIPYQQYILKPSESMASILKEEGYTCLAFHPGERSSWQRNQAYPLLGFDGFKCGEDMNVEAEESHGYINDRSDFRQLIWEFKNREPGEKLFLFNVTIQSHGSYTDPDYPAKVQMAEEPGKYPMAEQYLTLVQETDQAFEELIRYFENQEEPVLIVMFGDHQPSVEQSFLDEAYGVKQEDMTMGQYMGKFRVPYLIWSNYGLNAEAPEITSLNFLGHYVLELAGIDGGEYGDFLREFQKEIPALTFSGYIDSEGEAHSHLETNEFDEAIGEYETVQYYRMFGK</sequence>
<reference evidence="8" key="1">
    <citation type="journal article" date="2021" name="PeerJ">
        <title>Extensive microbial diversity within the chicken gut microbiome revealed by metagenomics and culture.</title>
        <authorList>
            <person name="Gilroy R."/>
            <person name="Ravi A."/>
            <person name="Getino M."/>
            <person name="Pursley I."/>
            <person name="Horton D.L."/>
            <person name="Alikhan N.F."/>
            <person name="Baker D."/>
            <person name="Gharbi K."/>
            <person name="Hall N."/>
            <person name="Watson M."/>
            <person name="Adriaenssens E.M."/>
            <person name="Foster-Nyarko E."/>
            <person name="Jarju S."/>
            <person name="Secka A."/>
            <person name="Antonio M."/>
            <person name="Oren A."/>
            <person name="Chaudhuri R.R."/>
            <person name="La Ragione R."/>
            <person name="Hildebrand F."/>
            <person name="Pallen M.J."/>
        </authorList>
    </citation>
    <scope>NUCLEOTIDE SEQUENCE</scope>
    <source>
        <strain evidence="8">ChiBcec1-1093</strain>
    </source>
</reference>
<proteinExistence type="predicted"/>
<keyword evidence="3" id="KW-1003">Cell membrane</keyword>
<feature type="non-terminal residue" evidence="8">
    <location>
        <position position="1"/>
    </location>
</feature>
<dbReference type="PANTHER" id="PTHR47371:SF3">
    <property type="entry name" value="PHOSPHOGLYCEROL TRANSFERASE I"/>
    <property type="match status" value="1"/>
</dbReference>
<evidence type="ECO:0000256" key="2">
    <source>
        <dbReference type="ARBA" id="ARBA00004936"/>
    </source>
</evidence>
<dbReference type="GO" id="GO:0005886">
    <property type="term" value="C:plasma membrane"/>
    <property type="evidence" value="ECO:0007669"/>
    <property type="project" value="UniProtKB-SubCell"/>
</dbReference>
<evidence type="ECO:0000256" key="6">
    <source>
        <dbReference type="ARBA" id="ARBA00023136"/>
    </source>
</evidence>
<dbReference type="InterPro" id="IPR017850">
    <property type="entry name" value="Alkaline_phosphatase_core_sf"/>
</dbReference>
<keyword evidence="5" id="KW-1133">Transmembrane helix</keyword>
<dbReference type="CDD" id="cd16015">
    <property type="entry name" value="LTA_synthase"/>
    <property type="match status" value="1"/>
</dbReference>
<dbReference type="SUPFAM" id="SSF53649">
    <property type="entry name" value="Alkaline phosphatase-like"/>
    <property type="match status" value="1"/>
</dbReference>
<reference evidence="8" key="2">
    <citation type="submission" date="2021-04" db="EMBL/GenBank/DDBJ databases">
        <authorList>
            <person name="Gilroy R."/>
        </authorList>
    </citation>
    <scope>NUCLEOTIDE SEQUENCE</scope>
    <source>
        <strain evidence="8">ChiBcec1-1093</strain>
    </source>
</reference>
<protein>
    <submittedName>
        <fullName evidence="8">LTA synthase family protein</fullName>
    </submittedName>
</protein>
<evidence type="ECO:0000259" key="7">
    <source>
        <dbReference type="Pfam" id="PF00884"/>
    </source>
</evidence>
<comment type="pathway">
    <text evidence="2">Cell wall biogenesis; lipoteichoic acid biosynthesis.</text>
</comment>
<keyword evidence="6" id="KW-0472">Membrane</keyword>
<keyword evidence="4" id="KW-0812">Transmembrane</keyword>
<evidence type="ECO:0000256" key="1">
    <source>
        <dbReference type="ARBA" id="ARBA00004651"/>
    </source>
</evidence>
<organism evidence="8 9">
    <name type="scientific">Candidatus Lachnoclostridium stercorigallinarum</name>
    <dbReference type="NCBI Taxonomy" id="2838634"/>
    <lineage>
        <taxon>Bacteria</taxon>
        <taxon>Bacillati</taxon>
        <taxon>Bacillota</taxon>
        <taxon>Clostridia</taxon>
        <taxon>Lachnospirales</taxon>
        <taxon>Lachnospiraceae</taxon>
    </lineage>
</organism>
<evidence type="ECO:0000313" key="9">
    <source>
        <dbReference type="Proteomes" id="UP000824101"/>
    </source>
</evidence>